<dbReference type="Proteomes" id="UP000230202">
    <property type="component" value="Unassembled WGS sequence"/>
</dbReference>
<keyword evidence="2" id="KW-1003">Cell membrane</keyword>
<dbReference type="GO" id="GO:0005886">
    <property type="term" value="C:plasma membrane"/>
    <property type="evidence" value="ECO:0007669"/>
    <property type="project" value="UniProtKB-SubCell"/>
</dbReference>
<dbReference type="InterPro" id="IPR037185">
    <property type="entry name" value="EmrE-like"/>
</dbReference>
<dbReference type="SUPFAM" id="SSF103481">
    <property type="entry name" value="Multidrug resistance efflux transporter EmrE"/>
    <property type="match status" value="1"/>
</dbReference>
<dbReference type="RefSeq" id="WP_100151965.1">
    <property type="nucleotide sequence ID" value="NZ_MEIL01000025.1"/>
</dbReference>
<feature type="transmembrane region" description="Helical" evidence="6">
    <location>
        <begin position="6"/>
        <end position="26"/>
    </location>
</feature>
<evidence type="ECO:0000256" key="1">
    <source>
        <dbReference type="ARBA" id="ARBA00004651"/>
    </source>
</evidence>
<evidence type="ECO:0000313" key="7">
    <source>
        <dbReference type="EMBL" id="PIT39714.1"/>
    </source>
</evidence>
<evidence type="ECO:0000313" key="8">
    <source>
        <dbReference type="Proteomes" id="UP000230202"/>
    </source>
</evidence>
<keyword evidence="5 6" id="KW-0472">Membrane</keyword>
<dbReference type="AlphaFoldDB" id="A0A2N9X7J6"/>
<organism evidence="7 8">
    <name type="scientific">Snodgrassella alvi</name>
    <dbReference type="NCBI Taxonomy" id="1196083"/>
    <lineage>
        <taxon>Bacteria</taxon>
        <taxon>Pseudomonadati</taxon>
        <taxon>Pseudomonadota</taxon>
        <taxon>Betaproteobacteria</taxon>
        <taxon>Neisseriales</taxon>
        <taxon>Neisseriaceae</taxon>
        <taxon>Snodgrassella</taxon>
    </lineage>
</organism>
<dbReference type="EMBL" id="MEIL01000025">
    <property type="protein sequence ID" value="PIT39714.1"/>
    <property type="molecule type" value="Genomic_DNA"/>
</dbReference>
<feature type="transmembrane region" description="Helical" evidence="6">
    <location>
        <begin position="71"/>
        <end position="93"/>
    </location>
</feature>
<evidence type="ECO:0000256" key="2">
    <source>
        <dbReference type="ARBA" id="ARBA00022475"/>
    </source>
</evidence>
<keyword evidence="8" id="KW-1185">Reference proteome</keyword>
<evidence type="ECO:0000256" key="6">
    <source>
        <dbReference type="SAM" id="Phobius"/>
    </source>
</evidence>
<evidence type="ECO:0000256" key="5">
    <source>
        <dbReference type="ARBA" id="ARBA00023136"/>
    </source>
</evidence>
<dbReference type="PANTHER" id="PTHR30561">
    <property type="entry name" value="SMR FAMILY PROTON-DEPENDENT DRUG EFFLUX TRANSPORTER SUGE"/>
    <property type="match status" value="1"/>
</dbReference>
<keyword evidence="4 6" id="KW-1133">Transmembrane helix</keyword>
<comment type="caution">
    <text evidence="7">The sequence shown here is derived from an EMBL/GenBank/DDBJ whole genome shotgun (WGS) entry which is preliminary data.</text>
</comment>
<reference evidence="7" key="1">
    <citation type="journal article" date="2017" name="MBio">
        <title>Type VI secretion-mediated competition in the bee gut microbiome.</title>
        <authorList>
            <person name="Steele M.I."/>
            <person name="Kwong W.K."/>
            <person name="Powell J.E."/>
            <person name="Whiteley M."/>
            <person name="Moran N.A."/>
        </authorList>
    </citation>
    <scope>NUCLEOTIDE SEQUENCE [LARGE SCALE GENOMIC DNA]</scope>
    <source>
        <strain evidence="7">WkB273</strain>
    </source>
</reference>
<dbReference type="InterPro" id="IPR000390">
    <property type="entry name" value="Small_drug/metabolite_transptr"/>
</dbReference>
<gene>
    <name evidence="7" type="ORF">BHC54_04670</name>
</gene>
<sequence length="118" mass="13453">MSLIVFVLWFANICFDTLGQTAFKYAAIAPNNRDGWYYWIDLFCNYWLWIGIGSYVAEFLLWLAFLSQVPLSQGILLGSINIIVLMLVGRLLFQEKLSRFRLLGMFCITIGVVLVGAS</sequence>
<feature type="transmembrane region" description="Helical" evidence="6">
    <location>
        <begin position="100"/>
        <end position="117"/>
    </location>
</feature>
<feature type="transmembrane region" description="Helical" evidence="6">
    <location>
        <begin position="46"/>
        <end position="65"/>
    </location>
</feature>
<evidence type="ECO:0000256" key="4">
    <source>
        <dbReference type="ARBA" id="ARBA00022989"/>
    </source>
</evidence>
<dbReference type="Gene3D" id="1.10.3730.20">
    <property type="match status" value="1"/>
</dbReference>
<comment type="subcellular location">
    <subcellularLocation>
        <location evidence="1">Cell membrane</location>
        <topology evidence="1">Multi-pass membrane protein</topology>
    </subcellularLocation>
</comment>
<proteinExistence type="predicted"/>
<dbReference type="PANTHER" id="PTHR30561:SF9">
    <property type="entry name" value="4-AMINO-4-DEOXY-L-ARABINOSE-PHOSPHOUNDECAPRENOL FLIPPASE SUBUNIT ARNF-RELATED"/>
    <property type="match status" value="1"/>
</dbReference>
<dbReference type="GO" id="GO:0022857">
    <property type="term" value="F:transmembrane transporter activity"/>
    <property type="evidence" value="ECO:0007669"/>
    <property type="project" value="InterPro"/>
</dbReference>
<evidence type="ECO:0000256" key="3">
    <source>
        <dbReference type="ARBA" id="ARBA00022692"/>
    </source>
</evidence>
<keyword evidence="3 6" id="KW-0812">Transmembrane</keyword>
<accession>A0A2N9X7J6</accession>
<protein>
    <submittedName>
        <fullName evidence="7">Uncharacterized protein</fullName>
    </submittedName>
</protein>
<name>A0A2N9X7J6_9NEIS</name>